<reference evidence="6 7" key="1">
    <citation type="submission" date="2024-03" db="EMBL/GenBank/DDBJ databases">
        <title>Aquirufa genome sequencing.</title>
        <authorList>
            <person name="Pitt A."/>
            <person name="Hahn M.W."/>
        </authorList>
    </citation>
    <scope>NUCLEOTIDE SEQUENCE [LARGE SCALE GENOMIC DNA]</scope>
    <source>
        <strain evidence="6 7">HETE-83D</strain>
    </source>
</reference>
<dbReference type="InterPro" id="IPR002123">
    <property type="entry name" value="Plipid/glycerol_acylTrfase"/>
</dbReference>
<protein>
    <submittedName>
        <fullName evidence="6">1-acyl-sn-glycerol-3-phosphate acyltransferase</fullName>
    </submittedName>
</protein>
<keyword evidence="3 6" id="KW-0012">Acyltransferase</keyword>
<evidence type="ECO:0000256" key="1">
    <source>
        <dbReference type="ARBA" id="ARBA00005189"/>
    </source>
</evidence>
<dbReference type="Pfam" id="PF01553">
    <property type="entry name" value="Acyltransferase"/>
    <property type="match status" value="1"/>
</dbReference>
<dbReference type="GO" id="GO:0016746">
    <property type="term" value="F:acyltransferase activity"/>
    <property type="evidence" value="ECO:0007669"/>
    <property type="project" value="UniProtKB-KW"/>
</dbReference>
<proteinExistence type="predicted"/>
<dbReference type="SUPFAM" id="SSF69593">
    <property type="entry name" value="Glycerol-3-phosphate (1)-acyltransferase"/>
    <property type="match status" value="1"/>
</dbReference>
<evidence type="ECO:0000256" key="2">
    <source>
        <dbReference type="ARBA" id="ARBA00022679"/>
    </source>
</evidence>
<dbReference type="SMART" id="SM00563">
    <property type="entry name" value="PlsC"/>
    <property type="match status" value="1"/>
</dbReference>
<dbReference type="PANTHER" id="PTHR10434">
    <property type="entry name" value="1-ACYL-SN-GLYCEROL-3-PHOSPHATE ACYLTRANSFERASE"/>
    <property type="match status" value="1"/>
</dbReference>
<organism evidence="6 7">
    <name type="scientific">Aquirufa esocilacus</name>
    <dbReference type="NCBI Taxonomy" id="3096513"/>
    <lineage>
        <taxon>Bacteria</taxon>
        <taxon>Pseudomonadati</taxon>
        <taxon>Bacteroidota</taxon>
        <taxon>Cytophagia</taxon>
        <taxon>Cytophagales</taxon>
        <taxon>Flectobacillaceae</taxon>
        <taxon>Aquirufa</taxon>
    </lineage>
</organism>
<keyword evidence="7" id="KW-1185">Reference proteome</keyword>
<evidence type="ECO:0000256" key="4">
    <source>
        <dbReference type="SAM" id="Phobius"/>
    </source>
</evidence>
<evidence type="ECO:0000256" key="3">
    <source>
        <dbReference type="ARBA" id="ARBA00023315"/>
    </source>
</evidence>
<evidence type="ECO:0000313" key="7">
    <source>
        <dbReference type="Proteomes" id="UP001598019"/>
    </source>
</evidence>
<comment type="caution">
    <text evidence="6">The sequence shown here is derived from an EMBL/GenBank/DDBJ whole genome shotgun (WGS) entry which is preliminary data.</text>
</comment>
<feature type="domain" description="Phospholipid/glycerol acyltransferase" evidence="5">
    <location>
        <begin position="34"/>
        <end position="158"/>
    </location>
</feature>
<evidence type="ECO:0000313" key="6">
    <source>
        <dbReference type="EMBL" id="MFD3408311.1"/>
    </source>
</evidence>
<gene>
    <name evidence="6" type="ORF">SKC37_06570</name>
</gene>
<comment type="pathway">
    <text evidence="1">Lipid metabolism.</text>
</comment>
<accession>A0ABW6DRI0</accession>
<dbReference type="RefSeq" id="WP_377980707.1">
    <property type="nucleotide sequence ID" value="NZ_JBBKXX010000002.1"/>
</dbReference>
<sequence>MIFLLKIFARLALRLFCPSLVVKNAELMKTKGPVLLVVNHPDSFLDAVIIGALYPRNINYLARGDVFRNPVFGFLLRQLNMLPVFRQREGKEHLHLNSTTFQKAVDCLRNDGIVLIFIEGICLNTHELQPFKKGASRILESAHAEGIFPIVQIAGIGYSSFTAFGKGIHLAFENMSWPTPIVEATDRVKFNAAVFEKMERLIEVPKHVGFPRGLLYYFALPLYIPVRAFAYAKTKGSVFYDSVLFALLLFTFPVYVALVVTIVLKVKLILG</sequence>
<feature type="transmembrane region" description="Helical" evidence="4">
    <location>
        <begin position="244"/>
        <end position="264"/>
    </location>
</feature>
<evidence type="ECO:0000259" key="5">
    <source>
        <dbReference type="SMART" id="SM00563"/>
    </source>
</evidence>
<keyword evidence="4" id="KW-1133">Transmembrane helix</keyword>
<dbReference type="EMBL" id="JBBKXX010000002">
    <property type="protein sequence ID" value="MFD3408311.1"/>
    <property type="molecule type" value="Genomic_DNA"/>
</dbReference>
<name>A0ABW6DRI0_9BACT</name>
<keyword evidence="4" id="KW-0472">Membrane</keyword>
<dbReference type="Proteomes" id="UP001598019">
    <property type="component" value="Unassembled WGS sequence"/>
</dbReference>
<dbReference type="PANTHER" id="PTHR10434:SF11">
    <property type="entry name" value="1-ACYL-SN-GLYCEROL-3-PHOSPHATE ACYLTRANSFERASE"/>
    <property type="match status" value="1"/>
</dbReference>
<keyword evidence="4" id="KW-0812">Transmembrane</keyword>
<keyword evidence="2" id="KW-0808">Transferase</keyword>
<feature type="transmembrane region" description="Helical" evidence="4">
    <location>
        <begin position="214"/>
        <end position="232"/>
    </location>
</feature>